<dbReference type="SUPFAM" id="SSF53850">
    <property type="entry name" value="Periplasmic binding protein-like II"/>
    <property type="match status" value="1"/>
</dbReference>
<comment type="similarity">
    <text evidence="1">Belongs to the LysR transcriptional regulatory family.</text>
</comment>
<evidence type="ECO:0000256" key="2">
    <source>
        <dbReference type="ARBA" id="ARBA00023015"/>
    </source>
</evidence>
<organism evidence="6 7">
    <name type="scientific">Microbacterium esteraromaticum</name>
    <dbReference type="NCBI Taxonomy" id="57043"/>
    <lineage>
        <taxon>Bacteria</taxon>
        <taxon>Bacillati</taxon>
        <taxon>Actinomycetota</taxon>
        <taxon>Actinomycetes</taxon>
        <taxon>Micrococcales</taxon>
        <taxon>Microbacteriaceae</taxon>
        <taxon>Microbacterium</taxon>
    </lineage>
</organism>
<protein>
    <submittedName>
        <fullName evidence="6">LysR family transcriptional regulator</fullName>
    </submittedName>
</protein>
<dbReference type="PANTHER" id="PTHR30346">
    <property type="entry name" value="TRANSCRIPTIONAL DUAL REGULATOR HCAR-RELATED"/>
    <property type="match status" value="1"/>
</dbReference>
<keyword evidence="2" id="KW-0805">Transcription regulation</keyword>
<evidence type="ECO:0000313" key="6">
    <source>
        <dbReference type="EMBL" id="MBN8206007.1"/>
    </source>
</evidence>
<dbReference type="CDD" id="cd08436">
    <property type="entry name" value="PBP2_LTTR_like_3"/>
    <property type="match status" value="1"/>
</dbReference>
<evidence type="ECO:0000313" key="7">
    <source>
        <dbReference type="Proteomes" id="UP000664385"/>
    </source>
</evidence>
<proteinExistence type="inferred from homology"/>
<dbReference type="PRINTS" id="PR00039">
    <property type="entry name" value="HTHLYSR"/>
</dbReference>
<dbReference type="InterPro" id="IPR005119">
    <property type="entry name" value="LysR_subst-bd"/>
</dbReference>
<dbReference type="PANTHER" id="PTHR30346:SF28">
    <property type="entry name" value="HTH-TYPE TRANSCRIPTIONAL REGULATOR CYNR"/>
    <property type="match status" value="1"/>
</dbReference>
<sequence length="293" mass="31175">MDLQQLRYVVEVLDTASFTRAAERCFVTQSALSHQIAALEREIGQRLFIRSSRSVRPTEAGEAFALQARIAVEAGENAIEEAAAAAGRIVGTLTLGVIPTVTAVDLPALLSGFRDKYPDVRVELRVGSSDKLMRQASTGEIDVALLGLRDDVRPKGVAFRALRRDRLVVVLPTEHPLAARSEISLTDLTDETFADFPQGSSGRAQSDGAFADAGIPRDVAFEVDTVDMLLGLVAAGLAVTLLAPGAVRGVHAAVVVTPIVDGPHRTEYLAWHATGARSAARAFVAQIESDAAR</sequence>
<name>A0A939DVZ2_9MICO</name>
<reference evidence="6" key="1">
    <citation type="submission" date="2020-12" db="EMBL/GenBank/DDBJ databases">
        <title>PHA producing bacteria isolated from mangrove.</title>
        <authorList>
            <person name="Zheng W."/>
            <person name="Yu S."/>
            <person name="Huang Y."/>
        </authorList>
    </citation>
    <scope>NUCLEOTIDE SEQUENCE</scope>
    <source>
        <strain evidence="6">GN8-5</strain>
    </source>
</reference>
<dbReference type="Pfam" id="PF00126">
    <property type="entry name" value="HTH_1"/>
    <property type="match status" value="1"/>
</dbReference>
<dbReference type="Gene3D" id="1.10.10.10">
    <property type="entry name" value="Winged helix-like DNA-binding domain superfamily/Winged helix DNA-binding domain"/>
    <property type="match status" value="1"/>
</dbReference>
<dbReference type="PROSITE" id="PS50931">
    <property type="entry name" value="HTH_LYSR"/>
    <property type="match status" value="1"/>
</dbReference>
<dbReference type="Proteomes" id="UP000664385">
    <property type="component" value="Unassembled WGS sequence"/>
</dbReference>
<dbReference type="InterPro" id="IPR036390">
    <property type="entry name" value="WH_DNA-bd_sf"/>
</dbReference>
<dbReference type="GO" id="GO:0032993">
    <property type="term" value="C:protein-DNA complex"/>
    <property type="evidence" value="ECO:0007669"/>
    <property type="project" value="TreeGrafter"/>
</dbReference>
<keyword evidence="4" id="KW-0804">Transcription</keyword>
<dbReference type="InterPro" id="IPR036388">
    <property type="entry name" value="WH-like_DNA-bd_sf"/>
</dbReference>
<dbReference type="EMBL" id="JAEMWU010000001">
    <property type="protein sequence ID" value="MBN8206007.1"/>
    <property type="molecule type" value="Genomic_DNA"/>
</dbReference>
<evidence type="ECO:0000256" key="4">
    <source>
        <dbReference type="ARBA" id="ARBA00023163"/>
    </source>
</evidence>
<evidence type="ECO:0000259" key="5">
    <source>
        <dbReference type="PROSITE" id="PS50931"/>
    </source>
</evidence>
<gene>
    <name evidence="6" type="ORF">JF543_08535</name>
</gene>
<comment type="caution">
    <text evidence="6">The sequence shown here is derived from an EMBL/GenBank/DDBJ whole genome shotgun (WGS) entry which is preliminary data.</text>
</comment>
<dbReference type="GO" id="GO:0003700">
    <property type="term" value="F:DNA-binding transcription factor activity"/>
    <property type="evidence" value="ECO:0007669"/>
    <property type="project" value="InterPro"/>
</dbReference>
<dbReference type="Gene3D" id="3.40.190.290">
    <property type="match status" value="1"/>
</dbReference>
<dbReference type="RefSeq" id="WP_206823751.1">
    <property type="nucleotide sequence ID" value="NZ_JAEMWU010000001.1"/>
</dbReference>
<accession>A0A939DVZ2</accession>
<dbReference type="FunFam" id="1.10.10.10:FF:000001">
    <property type="entry name" value="LysR family transcriptional regulator"/>
    <property type="match status" value="1"/>
</dbReference>
<dbReference type="Pfam" id="PF03466">
    <property type="entry name" value="LysR_substrate"/>
    <property type="match status" value="1"/>
</dbReference>
<keyword evidence="3" id="KW-0238">DNA-binding</keyword>
<evidence type="ECO:0000256" key="1">
    <source>
        <dbReference type="ARBA" id="ARBA00009437"/>
    </source>
</evidence>
<dbReference type="InterPro" id="IPR000847">
    <property type="entry name" value="LysR_HTH_N"/>
</dbReference>
<dbReference type="SUPFAM" id="SSF46785">
    <property type="entry name" value="Winged helix' DNA-binding domain"/>
    <property type="match status" value="1"/>
</dbReference>
<dbReference type="GO" id="GO:0003677">
    <property type="term" value="F:DNA binding"/>
    <property type="evidence" value="ECO:0007669"/>
    <property type="project" value="UniProtKB-KW"/>
</dbReference>
<feature type="domain" description="HTH lysR-type" evidence="5">
    <location>
        <begin position="1"/>
        <end position="58"/>
    </location>
</feature>
<evidence type="ECO:0000256" key="3">
    <source>
        <dbReference type="ARBA" id="ARBA00023125"/>
    </source>
</evidence>
<dbReference type="AlphaFoldDB" id="A0A939DVZ2"/>